<keyword evidence="4" id="KW-1185">Reference proteome</keyword>
<dbReference type="Proteomes" id="UP000321857">
    <property type="component" value="Chromosome"/>
</dbReference>
<dbReference type="KEGG" id="sxa:FMM02_05535"/>
<feature type="transmembrane region" description="Helical" evidence="1">
    <location>
        <begin position="20"/>
        <end position="42"/>
    </location>
</feature>
<gene>
    <name evidence="3" type="ORF">FMM02_05535</name>
</gene>
<keyword evidence="1" id="KW-0812">Transmembrane</keyword>
<dbReference type="AlphaFoldDB" id="A0A516IRE5"/>
<evidence type="ECO:0000259" key="2">
    <source>
        <dbReference type="Pfam" id="PF07811"/>
    </source>
</evidence>
<name>A0A516IRE5_9SPHN</name>
<evidence type="ECO:0000256" key="1">
    <source>
        <dbReference type="SAM" id="Phobius"/>
    </source>
</evidence>
<protein>
    <submittedName>
        <fullName evidence="3">Pilus assembly protein</fullName>
    </submittedName>
</protein>
<evidence type="ECO:0000313" key="4">
    <source>
        <dbReference type="Proteomes" id="UP000321857"/>
    </source>
</evidence>
<reference evidence="3 4" key="1">
    <citation type="submission" date="2019-07" db="EMBL/GenBank/DDBJ databases">
        <title>Sphingomonas AE3 Genome sequencing and assembly.</title>
        <authorList>
            <person name="Kim H."/>
        </authorList>
    </citation>
    <scope>NUCLEOTIDE SEQUENCE [LARGE SCALE GENOMIC DNA]</scope>
    <source>
        <strain evidence="3 4">AE3</strain>
    </source>
</reference>
<sequence>MARGPASMLTCRSGAAAAEMALVLPILITILFGSVELGRYFMDSHVVAKAVRDGARFAGRQPFTEMPCGGTATKESDIKNLVRTGTTANGAPARISYWTNPATITVTITCDSTAAYTSSGIYANASGGARRVTIVAAVPYATLFGFSASGLNVPGRSEAAVMGI</sequence>
<dbReference type="EMBL" id="CP041659">
    <property type="protein sequence ID" value="QDP19471.1"/>
    <property type="molecule type" value="Genomic_DNA"/>
</dbReference>
<feature type="domain" description="TadE-like" evidence="2">
    <location>
        <begin position="14"/>
        <end position="56"/>
    </location>
</feature>
<organism evidence="3 4">
    <name type="scientific">Sphingomonas xanthus</name>
    <dbReference type="NCBI Taxonomy" id="2594473"/>
    <lineage>
        <taxon>Bacteria</taxon>
        <taxon>Pseudomonadati</taxon>
        <taxon>Pseudomonadota</taxon>
        <taxon>Alphaproteobacteria</taxon>
        <taxon>Sphingomonadales</taxon>
        <taxon>Sphingomonadaceae</taxon>
        <taxon>Sphingomonas</taxon>
    </lineage>
</organism>
<evidence type="ECO:0000313" key="3">
    <source>
        <dbReference type="EMBL" id="QDP19471.1"/>
    </source>
</evidence>
<accession>A0A516IRE5</accession>
<dbReference type="InterPro" id="IPR012495">
    <property type="entry name" value="TadE-like_dom"/>
</dbReference>
<dbReference type="Pfam" id="PF07811">
    <property type="entry name" value="TadE"/>
    <property type="match status" value="1"/>
</dbReference>
<keyword evidence="1" id="KW-1133">Transmembrane helix</keyword>
<proteinExistence type="predicted"/>
<dbReference type="OrthoDB" id="7449015at2"/>
<keyword evidence="1" id="KW-0472">Membrane</keyword>